<accession>A0A933RT13</accession>
<dbReference type="AlphaFoldDB" id="A0A933RT13"/>
<comment type="caution">
    <text evidence="3">The sequence shown here is derived from an EMBL/GenBank/DDBJ whole genome shotgun (WGS) entry which is preliminary data.</text>
</comment>
<feature type="domain" description="DUF3616" evidence="2">
    <location>
        <begin position="159"/>
        <end position="328"/>
    </location>
</feature>
<gene>
    <name evidence="3" type="ORF">HZA66_01290</name>
</gene>
<evidence type="ECO:0000313" key="4">
    <source>
        <dbReference type="Proteomes" id="UP000782519"/>
    </source>
</evidence>
<feature type="chain" id="PRO_5037703740" evidence="1">
    <location>
        <begin position="26"/>
        <end position="338"/>
    </location>
</feature>
<proteinExistence type="predicted"/>
<protein>
    <submittedName>
        <fullName evidence="3">DUF3616 domain-containing protein</fullName>
    </submittedName>
</protein>
<feature type="signal peptide" evidence="1">
    <location>
        <begin position="1"/>
        <end position="25"/>
    </location>
</feature>
<name>A0A933RT13_RHOPL</name>
<sequence>MTSPIGSLLTALACAALCGMSPAAASDRIPPAPSTWSVSKNFGKSDEEARQNLSGAACAPTTPPLHACLIVNDQKKFAQTFSIAGTTLEPGKIVRLLDKGDGDDPDGEAAAYDEGHFYVVGSHGRKRKDWTAHNPSSYALFRFPLDGNGQPIFVGDEKVQDLARSTRLGEALKALPPLSAYVDQPLDEGGINIEGLAVRGARIYLGLRGPSRDGHAYIVSVNKAAAFTASAALDARLHPLKLGRHAGIRDLAVVKNGLLILSGPVNDQTDAVPSVFLWTDGDEPTKLGELQLPEATDAKELKAETLLVLQDAADAPLRVLVMFDGPDNGLPTEYVLKR</sequence>
<dbReference type="EMBL" id="JACRJB010000005">
    <property type="protein sequence ID" value="MBI5128050.1"/>
    <property type="molecule type" value="Genomic_DNA"/>
</dbReference>
<dbReference type="InterPro" id="IPR022060">
    <property type="entry name" value="DUF3616"/>
</dbReference>
<dbReference type="Proteomes" id="UP000782519">
    <property type="component" value="Unassembled WGS sequence"/>
</dbReference>
<evidence type="ECO:0000256" key="1">
    <source>
        <dbReference type="SAM" id="SignalP"/>
    </source>
</evidence>
<dbReference type="Pfam" id="PF12275">
    <property type="entry name" value="DUF3616"/>
    <property type="match status" value="1"/>
</dbReference>
<evidence type="ECO:0000259" key="2">
    <source>
        <dbReference type="Pfam" id="PF12275"/>
    </source>
</evidence>
<keyword evidence="1" id="KW-0732">Signal</keyword>
<reference evidence="3" key="1">
    <citation type="submission" date="2020-07" db="EMBL/GenBank/DDBJ databases">
        <title>Huge and variable diversity of episymbiotic CPR bacteria and DPANN archaea in groundwater ecosystems.</title>
        <authorList>
            <person name="He C.Y."/>
            <person name="Keren R."/>
            <person name="Whittaker M."/>
            <person name="Farag I.F."/>
            <person name="Doudna J."/>
            <person name="Cate J.H.D."/>
            <person name="Banfield J.F."/>
        </authorList>
    </citation>
    <scope>NUCLEOTIDE SEQUENCE</scope>
    <source>
        <strain evidence="3">NC_groundwater_1818_Pr3_B-0.1um_66_35</strain>
    </source>
</reference>
<evidence type="ECO:0000313" key="3">
    <source>
        <dbReference type="EMBL" id="MBI5128050.1"/>
    </source>
</evidence>
<organism evidence="3 4">
    <name type="scientific">Rhodopseudomonas palustris</name>
    <dbReference type="NCBI Taxonomy" id="1076"/>
    <lineage>
        <taxon>Bacteria</taxon>
        <taxon>Pseudomonadati</taxon>
        <taxon>Pseudomonadota</taxon>
        <taxon>Alphaproteobacteria</taxon>
        <taxon>Hyphomicrobiales</taxon>
        <taxon>Nitrobacteraceae</taxon>
        <taxon>Rhodopseudomonas</taxon>
    </lineage>
</organism>